<dbReference type="InterPro" id="IPR008979">
    <property type="entry name" value="Galactose-bd-like_sf"/>
</dbReference>
<evidence type="ECO:0000256" key="9">
    <source>
        <dbReference type="SAM" id="MobiDB-lite"/>
    </source>
</evidence>
<dbReference type="PANTHER" id="PTHR31983">
    <property type="entry name" value="ENDO-1,3(4)-BETA-GLUCANASE 1"/>
    <property type="match status" value="1"/>
</dbReference>
<feature type="chain" id="PRO_5037664006" description="glucan endo-1,3-beta-D-glucosidase" evidence="10">
    <location>
        <begin position="19"/>
        <end position="1759"/>
    </location>
</feature>
<accession>A0A919PBL6</accession>
<dbReference type="Pfam" id="PF17652">
    <property type="entry name" value="Glyco_hydro81C"/>
    <property type="match status" value="1"/>
</dbReference>
<sequence length="1759" mass="182794">MVAAVLAGLALGTGPAVAAPAPEEPAAQLAPGRDGVPVGAGSVAASPPPEVGQGVQDTLDRHLFVDPSLAGVPVPTNAWWTDLLVSRFSGDLWADPFVVANDARGAVVRYPTEFTADGTAMVLDHPVVVGGLAVPRPDPSDVLLADFEEGLPDGWTATGDAFAGVSEGTSPGQSPVSGFLGRGLLNSYTPGAGDAATGTLTSPEFTVDRAALAALVGGGNRPGHEELRLVVDGEVVLSATGQDSEALRWVTWDLTPWQGRTAHLEVVDALTAGWAHVLVDHVVLTDVPDGVADRFDPAFAADSAVVTGWGDWDVSWRLGTEADPTAPHVDVTAARGVPYLWFEFDGVTPTLTLEAGARVTGADGAPLAFPAATDRFVVEQGGRRLGVHAPAGTTFERHGDVVAAATGTPHLVLSALPDGGADLDALHATAFAVPRDTRMDYALDTAAGTVTETWSLDTEPLEGTNRDTVQGWLPHQYRQADHDLAFTGAEYRVPRGVLRTTVGHSGWTTTYAFTGLTPVPGVSGALADDPGLLATTTDFVTDYAAKTGYGGDTYWGGKDVLQLAEYMLVAKQVGATGPYEALKASLRTALTDWFTYTAGESEHFFARYDTWQALIGFAESYGSSQFTDNHFHYGYFTAAAAMLAMEDPEWAAGYGEIAGMVADQYGNGDRSNPDYPYLRTFDVWAGHSYAGGFSSPGGNNQESSSEAIQSWAGLYLLGVALGDAEMQATGAMGYVTERAAVREYWLDVTGTTFDEGYDHATTGILYDSGQAYATYFSGDPAWIYGIQWMPTGPWLNYLGWDREHATALLDEMLADRPRVVGEEGTRGGNGARVQMFAKKWWGVGTYGDIDIAQDRAAALEELKAALREVEKHHPGYATARTAANPFYDAATGARYVTAGADGALVFPEEYWTPETFPAALVPERYSEQMVDRQPAEWQPASPLLPFLSTDFTVDPAVNDALYAFSVADYEPGRDTDRAADVFSAMGDALGNVVLGMLAQSHPDVYADVFAELRSRGDAVATSVSMAGLVHATGAANRALGTEALDRHVDAPLAQVYRDADGAYAYVVANPTDAQQAYDVYEGAERVGTIDVPARTQLVHRGDAALARIVVGQEATTVAPGSTTTFTATGYDQYGAVVPLPGLAWSVDAGGTIDAGGELTATTVTERATVTARSGDVVATAAIRVGTAPRLTALSVTPGFARVEAGSPTTFTATGLDQYGDPAPLGGEVAWSTTDGAIDAAGTLTVAAPGSAAVTAALGGARGTAVVAVVGPAADRRLAATATASSELGGNTAALAVDGDPGTRWESAHGVDDVDLVLDLGGTYDLTGARLVWEGAAASSYALQTAPSADGPWSTARTVTKTDAAADDLVLDATARYLRVHGLGRLTTYGYSLYEVELTGTRAATEIAPTRLLLAPHGTTVRTGADAVLTAYAFDATGAGGPVDATWSAGGAGVVGADGRFTAGAEPGTAAVTAAVAGVSAATTVTVVANGGGTSGTGEVRDVAVGKPVTASSEESAGLRAGNAVDGDPSTRWSSAAADGEWLEVDLGEVVRVDRVELDWERAAAADYRVQARAAEGEAWTTVAEVADGGEGRAVHPADDVRARYVRVLAGGRTTGYGVSLHALEVWSAEGRPTPDLARGAAATSSSDEWSGFGPANAVDGDPGTRWASAWTDEAWLAVDLGRTERVREVTLAWEDAYAVGYVVEGRAAGAAGWEPLATVADGDGGTDVVAVDGTVREVRVRSVQRSGAFGYSLYALEVR</sequence>
<dbReference type="Pfam" id="PF00754">
    <property type="entry name" value="F5_F8_type_C"/>
    <property type="match status" value="2"/>
</dbReference>
<dbReference type="Gene3D" id="2.60.120.260">
    <property type="entry name" value="Galactose-binding domain-like"/>
    <property type="match status" value="3"/>
</dbReference>
<evidence type="ECO:0000256" key="10">
    <source>
        <dbReference type="SAM" id="SignalP"/>
    </source>
</evidence>
<feature type="compositionally biased region" description="Low complexity" evidence="9">
    <location>
        <begin position="23"/>
        <end position="32"/>
    </location>
</feature>
<evidence type="ECO:0000256" key="5">
    <source>
        <dbReference type="ARBA" id="ARBA00023277"/>
    </source>
</evidence>
<reference evidence="12" key="1">
    <citation type="submission" date="2021-01" db="EMBL/GenBank/DDBJ databases">
        <title>Whole genome shotgun sequence of Cellulomonas pakistanensis NBRC 110800.</title>
        <authorList>
            <person name="Komaki H."/>
            <person name="Tamura T."/>
        </authorList>
    </citation>
    <scope>NUCLEOTIDE SEQUENCE</scope>
    <source>
        <strain evidence="12">NBRC 110800</strain>
    </source>
</reference>
<keyword evidence="10" id="KW-0732">Signal</keyword>
<dbReference type="GO" id="GO:0000272">
    <property type="term" value="P:polysaccharide catabolic process"/>
    <property type="evidence" value="ECO:0007669"/>
    <property type="project" value="UniProtKB-KW"/>
</dbReference>
<evidence type="ECO:0000256" key="2">
    <source>
        <dbReference type="ARBA" id="ARBA00010730"/>
    </source>
</evidence>
<evidence type="ECO:0000256" key="8">
    <source>
        <dbReference type="ARBA" id="ARBA00023326"/>
    </source>
</evidence>
<dbReference type="InterPro" id="IPR000421">
    <property type="entry name" value="FA58C"/>
</dbReference>
<keyword evidence="13" id="KW-1185">Reference proteome</keyword>
<name>A0A919PBL6_9CELL</name>
<dbReference type="Proteomes" id="UP000642125">
    <property type="component" value="Unassembled WGS sequence"/>
</dbReference>
<dbReference type="EC" id="3.2.1.39" evidence="3"/>
<dbReference type="SUPFAM" id="SSF49785">
    <property type="entry name" value="Galactose-binding domain-like"/>
    <property type="match status" value="3"/>
</dbReference>
<dbReference type="GO" id="GO:0052861">
    <property type="term" value="F:endo-1,3(4)-beta-glucanase activity"/>
    <property type="evidence" value="ECO:0007669"/>
    <property type="project" value="InterPro"/>
</dbReference>
<dbReference type="InterPro" id="IPR005200">
    <property type="entry name" value="Endo-beta-glucanase"/>
</dbReference>
<dbReference type="EMBL" id="BONO01000014">
    <property type="protein sequence ID" value="GIG36693.1"/>
    <property type="molecule type" value="Genomic_DNA"/>
</dbReference>
<gene>
    <name evidence="12" type="ORF">Cpa01nite_20740</name>
</gene>
<dbReference type="InterPro" id="IPR003343">
    <property type="entry name" value="Big_2"/>
</dbReference>
<feature type="domain" description="F5/8 type C" evidence="11">
    <location>
        <begin position="1629"/>
        <end position="1759"/>
    </location>
</feature>
<dbReference type="SMART" id="SM00635">
    <property type="entry name" value="BID_2"/>
    <property type="match status" value="3"/>
</dbReference>
<keyword evidence="8" id="KW-0624">Polysaccharide degradation</keyword>
<keyword evidence="5" id="KW-0119">Carbohydrate metabolism</keyword>
<dbReference type="GO" id="GO:0042973">
    <property type="term" value="F:glucan endo-1,3-beta-D-glucosidase activity"/>
    <property type="evidence" value="ECO:0007669"/>
    <property type="project" value="UniProtKB-EC"/>
</dbReference>
<evidence type="ECO:0000313" key="13">
    <source>
        <dbReference type="Proteomes" id="UP000642125"/>
    </source>
</evidence>
<dbReference type="PROSITE" id="PS50022">
    <property type="entry name" value="FA58C_3"/>
    <property type="match status" value="3"/>
</dbReference>
<protein>
    <recommendedName>
        <fullName evidence="3">glucan endo-1,3-beta-D-glucosidase</fullName>
        <ecNumber evidence="3">3.2.1.39</ecNumber>
    </recommendedName>
</protein>
<evidence type="ECO:0000256" key="7">
    <source>
        <dbReference type="ARBA" id="ARBA00023316"/>
    </source>
</evidence>
<organism evidence="12 13">
    <name type="scientific">Cellulomonas pakistanensis</name>
    <dbReference type="NCBI Taxonomy" id="992287"/>
    <lineage>
        <taxon>Bacteria</taxon>
        <taxon>Bacillati</taxon>
        <taxon>Actinomycetota</taxon>
        <taxon>Actinomycetes</taxon>
        <taxon>Micrococcales</taxon>
        <taxon>Cellulomonadaceae</taxon>
        <taxon>Cellulomonas</taxon>
    </lineage>
</organism>
<evidence type="ECO:0000256" key="4">
    <source>
        <dbReference type="ARBA" id="ARBA00022801"/>
    </source>
</evidence>
<dbReference type="GO" id="GO:0071555">
    <property type="term" value="P:cell wall organization"/>
    <property type="evidence" value="ECO:0007669"/>
    <property type="project" value="UniProtKB-KW"/>
</dbReference>
<evidence type="ECO:0000256" key="3">
    <source>
        <dbReference type="ARBA" id="ARBA00012780"/>
    </source>
</evidence>
<feature type="domain" description="F5/8 type C" evidence="11">
    <location>
        <begin position="1491"/>
        <end position="1628"/>
    </location>
</feature>
<dbReference type="PROSITE" id="PS52008">
    <property type="entry name" value="GH81"/>
    <property type="match status" value="1"/>
</dbReference>
<keyword evidence="7" id="KW-0961">Cell wall biogenesis/degradation</keyword>
<feature type="region of interest" description="Disordered" evidence="9">
    <location>
        <begin position="1636"/>
        <end position="1660"/>
    </location>
</feature>
<dbReference type="Pfam" id="PF22633">
    <property type="entry name" value="F5_F8_type_C_2"/>
    <property type="match status" value="1"/>
</dbReference>
<feature type="region of interest" description="Disordered" evidence="9">
    <location>
        <begin position="23"/>
        <end position="55"/>
    </location>
</feature>
<keyword evidence="6" id="KW-0326">Glycosidase</keyword>
<comment type="caution">
    <text evidence="12">The sequence shown here is derived from an EMBL/GenBank/DDBJ whole genome shotgun (WGS) entry which is preliminary data.</text>
</comment>
<comment type="catalytic activity">
    <reaction evidence="1">
        <text>Hydrolysis of (1-&gt;3)-beta-D-glucosidic linkages in (1-&gt;3)-beta-D-glucans.</text>
        <dbReference type="EC" id="3.2.1.39"/>
    </reaction>
</comment>
<dbReference type="PANTHER" id="PTHR31983:SF0">
    <property type="entry name" value="GLUCAN ENDO-1,3-BETA-D-GLUCOSIDASE 2"/>
    <property type="match status" value="1"/>
</dbReference>
<dbReference type="Gene3D" id="2.60.40.1080">
    <property type="match status" value="1"/>
</dbReference>
<evidence type="ECO:0000313" key="12">
    <source>
        <dbReference type="EMBL" id="GIG36693.1"/>
    </source>
</evidence>
<evidence type="ECO:0000259" key="11">
    <source>
        <dbReference type="PROSITE" id="PS50022"/>
    </source>
</evidence>
<comment type="similarity">
    <text evidence="2">Belongs to the glycosyl hydrolase 81 family.</text>
</comment>
<feature type="region of interest" description="Disordered" evidence="9">
    <location>
        <begin position="1513"/>
        <end position="1534"/>
    </location>
</feature>
<feature type="signal peptide" evidence="10">
    <location>
        <begin position="1"/>
        <end position="18"/>
    </location>
</feature>
<feature type="domain" description="F5/8 type C" evidence="11">
    <location>
        <begin position="1252"/>
        <end position="1400"/>
    </location>
</feature>
<evidence type="ECO:0000256" key="6">
    <source>
        <dbReference type="ARBA" id="ARBA00023295"/>
    </source>
</evidence>
<keyword evidence="4" id="KW-0378">Hydrolase</keyword>
<proteinExistence type="inferred from homology"/>
<dbReference type="InterPro" id="IPR040720">
    <property type="entry name" value="GH81_C"/>
</dbReference>
<evidence type="ECO:0000256" key="1">
    <source>
        <dbReference type="ARBA" id="ARBA00000382"/>
    </source>
</evidence>